<dbReference type="FunFam" id="3.40.50.2020:FF:000007">
    <property type="entry name" value="Ribose-phosphate pyrophosphokinase"/>
    <property type="match status" value="1"/>
</dbReference>
<dbReference type="GO" id="GO:0006015">
    <property type="term" value="P:5-phosphoribose 1-diphosphate biosynthetic process"/>
    <property type="evidence" value="ECO:0007669"/>
    <property type="project" value="TreeGrafter"/>
</dbReference>
<dbReference type="Gene3D" id="3.40.50.2020">
    <property type="match status" value="2"/>
</dbReference>
<evidence type="ECO:0000256" key="3">
    <source>
        <dbReference type="ARBA" id="ARBA00022723"/>
    </source>
</evidence>
<evidence type="ECO:0000256" key="9">
    <source>
        <dbReference type="ARBA" id="ARBA00049535"/>
    </source>
</evidence>
<dbReference type="PANTHER" id="PTHR10210:SF32">
    <property type="entry name" value="RIBOSE-PHOSPHATE PYROPHOSPHOKINASE 2"/>
    <property type="match status" value="1"/>
</dbReference>
<dbReference type="Pfam" id="PF14572">
    <property type="entry name" value="Pribosyl_synth"/>
    <property type="match status" value="1"/>
</dbReference>
<evidence type="ECO:0000256" key="7">
    <source>
        <dbReference type="ARBA" id="ARBA00022840"/>
    </source>
</evidence>
<accession>A0A6B1DY01</accession>
<dbReference type="EMBL" id="VXPY01000100">
    <property type="protein sequence ID" value="MYD91532.1"/>
    <property type="molecule type" value="Genomic_DNA"/>
</dbReference>
<dbReference type="AlphaFoldDB" id="A0A6B1DY01"/>
<name>A0A6B1DY01_9CHLR</name>
<evidence type="ECO:0000313" key="11">
    <source>
        <dbReference type="EMBL" id="MYD91532.1"/>
    </source>
</evidence>
<dbReference type="EC" id="2.7.6.1" evidence="1"/>
<dbReference type="CDD" id="cd06223">
    <property type="entry name" value="PRTases_typeI"/>
    <property type="match status" value="1"/>
</dbReference>
<dbReference type="InterPro" id="IPR000836">
    <property type="entry name" value="PRTase_dom"/>
</dbReference>
<feature type="domain" description="Ribose-phosphate pyrophosphokinase N-terminal" evidence="10">
    <location>
        <begin position="17"/>
        <end position="132"/>
    </location>
</feature>
<keyword evidence="3" id="KW-0479">Metal-binding</keyword>
<evidence type="ECO:0000256" key="1">
    <source>
        <dbReference type="ARBA" id="ARBA00013247"/>
    </source>
</evidence>
<keyword evidence="7" id="KW-0067">ATP-binding</keyword>
<keyword evidence="5" id="KW-0547">Nucleotide-binding</keyword>
<evidence type="ECO:0000256" key="2">
    <source>
        <dbReference type="ARBA" id="ARBA00022679"/>
    </source>
</evidence>
<dbReference type="GO" id="GO:0005737">
    <property type="term" value="C:cytoplasm"/>
    <property type="evidence" value="ECO:0007669"/>
    <property type="project" value="TreeGrafter"/>
</dbReference>
<reference evidence="11" key="1">
    <citation type="submission" date="2019-09" db="EMBL/GenBank/DDBJ databases">
        <title>Characterisation of the sponge microbiome using genome-centric metagenomics.</title>
        <authorList>
            <person name="Engelberts J.P."/>
            <person name="Robbins S.J."/>
            <person name="De Goeij J.M."/>
            <person name="Aranda M."/>
            <person name="Bell S.C."/>
            <person name="Webster N.S."/>
        </authorList>
    </citation>
    <scope>NUCLEOTIDE SEQUENCE</scope>
    <source>
        <strain evidence="11">SB0662_bin_9</strain>
    </source>
</reference>
<proteinExistence type="predicted"/>
<dbReference type="NCBIfam" id="TIGR01251">
    <property type="entry name" value="ribP_PPkin"/>
    <property type="match status" value="1"/>
</dbReference>
<keyword evidence="4" id="KW-0545">Nucleotide biosynthesis</keyword>
<evidence type="ECO:0000256" key="8">
    <source>
        <dbReference type="ARBA" id="ARBA00022842"/>
    </source>
</evidence>
<dbReference type="GO" id="GO:0000287">
    <property type="term" value="F:magnesium ion binding"/>
    <property type="evidence" value="ECO:0007669"/>
    <property type="project" value="InterPro"/>
</dbReference>
<dbReference type="SUPFAM" id="SSF53271">
    <property type="entry name" value="PRTase-like"/>
    <property type="match status" value="1"/>
</dbReference>
<organism evidence="11">
    <name type="scientific">Caldilineaceae bacterium SB0662_bin_9</name>
    <dbReference type="NCBI Taxonomy" id="2605258"/>
    <lineage>
        <taxon>Bacteria</taxon>
        <taxon>Bacillati</taxon>
        <taxon>Chloroflexota</taxon>
        <taxon>Caldilineae</taxon>
        <taxon>Caldilineales</taxon>
        <taxon>Caldilineaceae</taxon>
    </lineage>
</organism>
<comment type="catalytic activity">
    <reaction evidence="9">
        <text>D-ribose 5-phosphate + ATP = 5-phospho-alpha-D-ribose 1-diphosphate + AMP + H(+)</text>
        <dbReference type="Rhea" id="RHEA:15609"/>
        <dbReference type="ChEBI" id="CHEBI:15378"/>
        <dbReference type="ChEBI" id="CHEBI:30616"/>
        <dbReference type="ChEBI" id="CHEBI:58017"/>
        <dbReference type="ChEBI" id="CHEBI:78346"/>
        <dbReference type="ChEBI" id="CHEBI:456215"/>
        <dbReference type="EC" id="2.7.6.1"/>
    </reaction>
</comment>
<dbReference type="NCBIfam" id="NF002320">
    <property type="entry name" value="PRK01259.1"/>
    <property type="match status" value="1"/>
</dbReference>
<evidence type="ECO:0000256" key="5">
    <source>
        <dbReference type="ARBA" id="ARBA00022741"/>
    </source>
</evidence>
<dbReference type="GO" id="GO:0002189">
    <property type="term" value="C:ribose phosphate diphosphokinase complex"/>
    <property type="evidence" value="ECO:0007669"/>
    <property type="project" value="TreeGrafter"/>
</dbReference>
<dbReference type="InterPro" id="IPR029057">
    <property type="entry name" value="PRTase-like"/>
</dbReference>
<evidence type="ECO:0000256" key="6">
    <source>
        <dbReference type="ARBA" id="ARBA00022777"/>
    </source>
</evidence>
<dbReference type="PANTHER" id="PTHR10210">
    <property type="entry name" value="RIBOSE-PHOSPHATE DIPHOSPHOKINASE FAMILY MEMBER"/>
    <property type="match status" value="1"/>
</dbReference>
<dbReference type="GO" id="GO:0016301">
    <property type="term" value="F:kinase activity"/>
    <property type="evidence" value="ECO:0007669"/>
    <property type="project" value="UniProtKB-KW"/>
</dbReference>
<dbReference type="InterPro" id="IPR005946">
    <property type="entry name" value="Rib-P_diPkinase"/>
</dbReference>
<comment type="caution">
    <text evidence="11">The sequence shown here is derived from an EMBL/GenBank/DDBJ whole genome shotgun (WGS) entry which is preliminary data.</text>
</comment>
<keyword evidence="6 11" id="KW-0418">Kinase</keyword>
<sequence length="326" mass="35695">MKTARHEITSNLYGELVVYGGTANQPLTESVCHWLGICQAESTVTTFPNSNTFVQLTHSARSKDVFLIQPTSAPANDNLMELLIFIETLRRDSAGRITAVIPYYGYGRSDKKDVPRSPITARLVADLIVTAGADRALVVDCHAGQIQGFFNIPVDEVSAIDIIADHFRSLDLDLNQTTVVSPDVGSVKRARNLAEKLHVPMAIIEKRRSHQTGLAMFSIIGEVKNRDLILFDDEIDTGSTICKAAEYLKEHGGRRLFAAATHPVLSGGAVELLVNSEFAEVIVTDSIPVPQGNRTDSFHILPMGRTLAGVIDRIHRGESVGEYLNY</sequence>
<dbReference type="GO" id="GO:0005524">
    <property type="term" value="F:ATP binding"/>
    <property type="evidence" value="ECO:0007669"/>
    <property type="project" value="UniProtKB-KW"/>
</dbReference>
<dbReference type="InterPro" id="IPR029099">
    <property type="entry name" value="Pribosyltran_N"/>
</dbReference>
<dbReference type="GO" id="GO:0006164">
    <property type="term" value="P:purine nucleotide biosynthetic process"/>
    <property type="evidence" value="ECO:0007669"/>
    <property type="project" value="TreeGrafter"/>
</dbReference>
<dbReference type="GO" id="GO:0004749">
    <property type="term" value="F:ribose phosphate diphosphokinase activity"/>
    <property type="evidence" value="ECO:0007669"/>
    <property type="project" value="UniProtKB-EC"/>
</dbReference>
<dbReference type="Pfam" id="PF13793">
    <property type="entry name" value="Pribosyltran_N"/>
    <property type="match status" value="1"/>
</dbReference>
<dbReference type="SMART" id="SM01400">
    <property type="entry name" value="Pribosyltran_N"/>
    <property type="match status" value="1"/>
</dbReference>
<keyword evidence="2" id="KW-0808">Transferase</keyword>
<evidence type="ECO:0000259" key="10">
    <source>
        <dbReference type="Pfam" id="PF13793"/>
    </source>
</evidence>
<gene>
    <name evidence="11" type="ORF">F4Y08_14565</name>
</gene>
<keyword evidence="8" id="KW-0460">Magnesium</keyword>
<protein>
    <recommendedName>
        <fullName evidence="1">ribose-phosphate diphosphokinase</fullName>
        <ecNumber evidence="1">2.7.6.1</ecNumber>
    </recommendedName>
</protein>
<evidence type="ECO:0000256" key="4">
    <source>
        <dbReference type="ARBA" id="ARBA00022727"/>
    </source>
</evidence>